<evidence type="ECO:0000313" key="3">
    <source>
        <dbReference type="Proteomes" id="UP000281094"/>
    </source>
</evidence>
<dbReference type="AlphaFoldDB" id="A0A3L7JCA5"/>
<keyword evidence="3" id="KW-1185">Reference proteome</keyword>
<dbReference type="RefSeq" id="WP_121644908.1">
    <property type="nucleotide sequence ID" value="NZ_RCWN01000001.1"/>
</dbReference>
<feature type="region of interest" description="Disordered" evidence="1">
    <location>
        <begin position="1"/>
        <end position="26"/>
    </location>
</feature>
<sequence>MKMQHAQSNDHELVQQSPSEKIHDKDAAVSSLRRAARHLAEVGTGKTRTREIVGVLLTHASRSRRVAMPTTAIRLRVQGPKGKPAIGLRV</sequence>
<gene>
    <name evidence="2" type="ORF">D8780_06735</name>
</gene>
<proteinExistence type="predicted"/>
<evidence type="ECO:0000313" key="2">
    <source>
        <dbReference type="EMBL" id="RLQ87945.1"/>
    </source>
</evidence>
<reference evidence="2 3" key="1">
    <citation type="submission" date="2018-10" db="EMBL/GenBank/DDBJ databases">
        <title>Notoacmeibacter sp. M2BS9Y-3-1, whole genome shotgun sequence.</title>
        <authorList>
            <person name="Tuo L."/>
        </authorList>
    </citation>
    <scope>NUCLEOTIDE SEQUENCE [LARGE SCALE GENOMIC DNA]</scope>
    <source>
        <strain evidence="2 3">M2BS9Y-3-1</strain>
    </source>
</reference>
<organism evidence="2 3">
    <name type="scientific">Notoacmeibacter ruber</name>
    <dbReference type="NCBI Taxonomy" id="2670375"/>
    <lineage>
        <taxon>Bacteria</taxon>
        <taxon>Pseudomonadati</taxon>
        <taxon>Pseudomonadota</taxon>
        <taxon>Alphaproteobacteria</taxon>
        <taxon>Hyphomicrobiales</taxon>
        <taxon>Notoacmeibacteraceae</taxon>
        <taxon>Notoacmeibacter</taxon>
    </lineage>
</organism>
<name>A0A3L7JCA5_9HYPH</name>
<dbReference type="Proteomes" id="UP000281094">
    <property type="component" value="Unassembled WGS sequence"/>
</dbReference>
<evidence type="ECO:0000256" key="1">
    <source>
        <dbReference type="SAM" id="MobiDB-lite"/>
    </source>
</evidence>
<protein>
    <submittedName>
        <fullName evidence="2">Uncharacterized protein</fullName>
    </submittedName>
</protein>
<dbReference type="EMBL" id="RCWN01000001">
    <property type="protein sequence ID" value="RLQ87945.1"/>
    <property type="molecule type" value="Genomic_DNA"/>
</dbReference>
<comment type="caution">
    <text evidence="2">The sequence shown here is derived from an EMBL/GenBank/DDBJ whole genome shotgun (WGS) entry which is preliminary data.</text>
</comment>
<accession>A0A3L7JCA5</accession>